<evidence type="ECO:0000313" key="2">
    <source>
        <dbReference type="EMBL" id="OQR85291.1"/>
    </source>
</evidence>
<name>A0A1V9YHV1_ACHHY</name>
<comment type="caution">
    <text evidence="2">The sequence shown here is derived from an EMBL/GenBank/DDBJ whole genome shotgun (WGS) entry which is preliminary data.</text>
</comment>
<reference evidence="2 3" key="1">
    <citation type="journal article" date="2014" name="Genome Biol. Evol.">
        <title>The secreted proteins of Achlya hypogyna and Thraustotheca clavata identify the ancestral oomycete secretome and reveal gene acquisitions by horizontal gene transfer.</title>
        <authorList>
            <person name="Misner I."/>
            <person name="Blouin N."/>
            <person name="Leonard G."/>
            <person name="Richards T.A."/>
            <person name="Lane C.E."/>
        </authorList>
    </citation>
    <scope>NUCLEOTIDE SEQUENCE [LARGE SCALE GENOMIC DNA]</scope>
    <source>
        <strain evidence="2 3">ATCC 48635</strain>
    </source>
</reference>
<feature type="compositionally biased region" description="Basic and acidic residues" evidence="1">
    <location>
        <begin position="78"/>
        <end position="89"/>
    </location>
</feature>
<feature type="region of interest" description="Disordered" evidence="1">
    <location>
        <begin position="67"/>
        <end position="89"/>
    </location>
</feature>
<proteinExistence type="predicted"/>
<keyword evidence="3" id="KW-1185">Reference proteome</keyword>
<evidence type="ECO:0000313" key="3">
    <source>
        <dbReference type="Proteomes" id="UP000243579"/>
    </source>
</evidence>
<protein>
    <submittedName>
        <fullName evidence="2">Uncharacterized protein</fullName>
    </submittedName>
</protein>
<dbReference type="EMBL" id="JNBR01001731">
    <property type="protein sequence ID" value="OQR85291.1"/>
    <property type="molecule type" value="Genomic_DNA"/>
</dbReference>
<dbReference type="AlphaFoldDB" id="A0A1V9YHV1"/>
<dbReference type="Proteomes" id="UP000243579">
    <property type="component" value="Unassembled WGS sequence"/>
</dbReference>
<accession>A0A1V9YHV1</accession>
<organism evidence="2 3">
    <name type="scientific">Achlya hypogyna</name>
    <name type="common">Oomycete</name>
    <name type="synonym">Protoachlya hypogyna</name>
    <dbReference type="NCBI Taxonomy" id="1202772"/>
    <lineage>
        <taxon>Eukaryota</taxon>
        <taxon>Sar</taxon>
        <taxon>Stramenopiles</taxon>
        <taxon>Oomycota</taxon>
        <taxon>Saprolegniomycetes</taxon>
        <taxon>Saprolegniales</taxon>
        <taxon>Achlyaceae</taxon>
        <taxon>Achlya</taxon>
    </lineage>
</organism>
<sequence>MRLTEAEIDKLPYHAARSFCGKHALGTKGLAVQLRRRIRIFLGYDAPADDEADVDPCSTVEPVVDSDEVDDQQGDMALSDREERSNHSKSFMDEKAFETMAREPVKRVGIAVPDLARFMNMVQASLGTLATKMDDMASTIGTLHARAEAQNARLDHIHEALQPQARLSQIDEMQAAVVKKDAVIRYLQTRIEMVALCGRCHLSTYVSA</sequence>
<gene>
    <name evidence="2" type="ORF">ACHHYP_11998</name>
</gene>
<evidence type="ECO:0000256" key="1">
    <source>
        <dbReference type="SAM" id="MobiDB-lite"/>
    </source>
</evidence>
<dbReference type="OrthoDB" id="10563050at2759"/>